<protein>
    <submittedName>
        <fullName evidence="3">Uncharacterized protein</fullName>
    </submittedName>
</protein>
<proteinExistence type="predicted"/>
<sequence>MQPRYRNPGDGVRPGGPSGLGVASGRISAFGRNHGRGGFSRGNLKPYNASRKFDIFMEAGRLAAEYLVSKGVLHPSMLPGSWPNGNFQEFKGQGRENPVPPQFSDGRPSALTRLGNSVPDVGHGRRRFNDDYDRMGPRKRGRKKMGYYNRGYGPDWGRERGRNGPWMERGRGYSDNVEDEEDIAPGYRRERRSGYDEVGSSVSRVAGDEPPSKSEVVGESGSELDDTGSKASSSSTRKDVLPEGEYVDMNKGMDDVKVSNSESGEVKSNVSGESEEKTVLEEDVAVNPCGAEDGPAIKDGSNLLKLCGFAKVPTRPRSSLAHKNPVADQAPSAEGNDKIDVISGGGSDMVIEDTPIENSSKDSHTNQLDSPKCEVRAEAGVPVVQSLEESVDPVPVMQSLEESVDPQCETLENPPGFETTTVTVDVKNEDSFAQQVHERGESELQVNSSPSRASHENEFSQLHDVRATQSRTFTEMPPQDEEMIEAADQVKPDGGTLVPKVEAESIVKLEEEKNNQPTSFKICDLNLMECPEITEIPDDPVLDQSYTSAPALETEKQLPINFGLSIGSNADDAYDYNRVSGVDKVIPVIDLEADSPVEANACDSSKPKNEMIYPSLENVLNHHAHADVLPAIQDGYGLGIPEYLGADISQAELNNLQAGIGLHGAEGFPGVDDSIYGSLGDIAKSTRLVAIETLRRAKVAEKKAFEAKEARKRDQCEAKEAEAEVKHLKEALEKAELTLCPFSGHPISYDQFKILLEERARVVDAQAKAVEEKAVEEVKKAAGEAKEAAEGIAQLKIELYAAVGKITSLEHMVELERSSAKELEKMVKLVEEHAVAKKAKVIGEAIETLWTYNLGFNECKTLVKRLFPMANADLLVPWEDEDKVDGSKAQVVRA</sequence>
<feature type="compositionally biased region" description="Basic and acidic residues" evidence="2">
    <location>
        <begin position="127"/>
        <end position="136"/>
    </location>
</feature>
<dbReference type="InterPro" id="IPR040276">
    <property type="entry name" value="At4g26450-like"/>
</dbReference>
<dbReference type="EMBL" id="CM017886">
    <property type="protein sequence ID" value="KAG1369846.1"/>
    <property type="molecule type" value="Genomic_DNA"/>
</dbReference>
<reference evidence="3" key="2">
    <citation type="submission" date="2019-07" db="EMBL/GenBank/DDBJ databases">
        <authorList>
            <person name="Yang Y."/>
            <person name="Bocs S."/>
            <person name="Baudouin L."/>
        </authorList>
    </citation>
    <scope>NUCLEOTIDE SEQUENCE</scope>
    <source>
        <tissue evidence="3">Spear leaf of Hainan Tall coconut</tissue>
    </source>
</reference>
<feature type="region of interest" description="Disordered" evidence="2">
    <location>
        <begin position="315"/>
        <end position="371"/>
    </location>
</feature>
<keyword evidence="1" id="KW-0175">Coiled coil</keyword>
<comment type="caution">
    <text evidence="3">The sequence shown here is derived from an EMBL/GenBank/DDBJ whole genome shotgun (WGS) entry which is preliminary data.</text>
</comment>
<feature type="compositionally biased region" description="Polar residues" evidence="2">
    <location>
        <begin position="258"/>
        <end position="272"/>
    </location>
</feature>
<dbReference type="OrthoDB" id="765741at2759"/>
<feature type="region of interest" description="Disordered" evidence="2">
    <location>
        <begin position="1"/>
        <end position="27"/>
    </location>
</feature>
<dbReference type="PANTHER" id="PTHR36056">
    <property type="entry name" value="PROTEIN, PUTATIVE-RELATED"/>
    <property type="match status" value="1"/>
</dbReference>
<dbReference type="Proteomes" id="UP000797356">
    <property type="component" value="Chromosome 15"/>
</dbReference>
<accession>A0A8K0IX15</accession>
<feature type="compositionally biased region" description="Basic and acidic residues" evidence="2">
    <location>
        <begin position="156"/>
        <end position="172"/>
    </location>
</feature>
<evidence type="ECO:0000256" key="2">
    <source>
        <dbReference type="SAM" id="MobiDB-lite"/>
    </source>
</evidence>
<feature type="region of interest" description="Disordered" evidence="2">
    <location>
        <begin position="113"/>
        <end position="297"/>
    </location>
</feature>
<dbReference type="AlphaFoldDB" id="A0A8K0IX15"/>
<feature type="coiled-coil region" evidence="1">
    <location>
        <begin position="702"/>
        <end position="738"/>
    </location>
</feature>
<evidence type="ECO:0000256" key="1">
    <source>
        <dbReference type="SAM" id="Coils"/>
    </source>
</evidence>
<organism evidence="3 4">
    <name type="scientific">Cocos nucifera</name>
    <name type="common">Coconut palm</name>
    <dbReference type="NCBI Taxonomy" id="13894"/>
    <lineage>
        <taxon>Eukaryota</taxon>
        <taxon>Viridiplantae</taxon>
        <taxon>Streptophyta</taxon>
        <taxon>Embryophyta</taxon>
        <taxon>Tracheophyta</taxon>
        <taxon>Spermatophyta</taxon>
        <taxon>Magnoliopsida</taxon>
        <taxon>Liliopsida</taxon>
        <taxon>Arecaceae</taxon>
        <taxon>Arecoideae</taxon>
        <taxon>Cocoseae</taxon>
        <taxon>Attaleinae</taxon>
        <taxon>Cocos</taxon>
    </lineage>
</organism>
<reference evidence="3" key="1">
    <citation type="journal article" date="2017" name="Gigascience">
        <title>The genome draft of coconut (Cocos nucifera).</title>
        <authorList>
            <person name="Xiao Y."/>
            <person name="Xu P."/>
            <person name="Fan H."/>
            <person name="Baudouin L."/>
            <person name="Xia W."/>
            <person name="Bocs S."/>
            <person name="Xu J."/>
            <person name="Li Q."/>
            <person name="Guo A."/>
            <person name="Zhou L."/>
            <person name="Li J."/>
            <person name="Wu Y."/>
            <person name="Ma Z."/>
            <person name="Armero A."/>
            <person name="Issali A.E."/>
            <person name="Liu N."/>
            <person name="Peng M."/>
            <person name="Yang Y."/>
        </authorList>
    </citation>
    <scope>NUCLEOTIDE SEQUENCE</scope>
    <source>
        <tissue evidence="3">Spear leaf of Hainan Tall coconut</tissue>
    </source>
</reference>
<keyword evidence="4" id="KW-1185">Reference proteome</keyword>
<dbReference type="PANTHER" id="PTHR36056:SF1">
    <property type="entry name" value="PROTEIN, PUTATIVE-RELATED"/>
    <property type="match status" value="1"/>
</dbReference>
<evidence type="ECO:0000313" key="4">
    <source>
        <dbReference type="Proteomes" id="UP000797356"/>
    </source>
</evidence>
<gene>
    <name evidence="3" type="ORF">COCNU_15G002120</name>
</gene>
<feature type="region of interest" description="Disordered" evidence="2">
    <location>
        <begin position="434"/>
        <end position="453"/>
    </location>
</feature>
<evidence type="ECO:0000313" key="3">
    <source>
        <dbReference type="EMBL" id="KAG1369846.1"/>
    </source>
</evidence>
<name>A0A8K0IX15_COCNU</name>